<feature type="domain" description="HPt" evidence="3">
    <location>
        <begin position="34"/>
        <end position="139"/>
    </location>
</feature>
<gene>
    <name evidence="4" type="ORF">PG991_009036</name>
</gene>
<dbReference type="PROSITE" id="PS50894">
    <property type="entry name" value="HPT"/>
    <property type="match status" value="1"/>
</dbReference>
<comment type="caution">
    <text evidence="4">The sequence shown here is derived from an EMBL/GenBank/DDBJ whole genome shotgun (WGS) entry which is preliminary data.</text>
</comment>
<name>A0ABR1RJV0_9PEZI</name>
<dbReference type="InterPro" id="IPR008207">
    <property type="entry name" value="Sig_transdc_His_kin_Hpt_dom"/>
</dbReference>
<evidence type="ECO:0000256" key="2">
    <source>
        <dbReference type="SAM" id="MobiDB-lite"/>
    </source>
</evidence>
<feature type="region of interest" description="Disordered" evidence="2">
    <location>
        <begin position="1"/>
        <end position="33"/>
    </location>
</feature>
<proteinExistence type="predicted"/>
<dbReference type="InterPro" id="IPR036641">
    <property type="entry name" value="HPT_dom_sf"/>
</dbReference>
<dbReference type="PANTHER" id="PTHR28242:SF52">
    <property type="entry name" value="PHOSPHORELAY INTERMEDIATE PROTEIN YPD1"/>
    <property type="match status" value="1"/>
</dbReference>
<dbReference type="InterPro" id="IPR045871">
    <property type="entry name" value="AHP1-5/YPD1"/>
</dbReference>
<dbReference type="EMBL" id="JAQQWI010000013">
    <property type="protein sequence ID" value="KAK8013443.1"/>
    <property type="molecule type" value="Genomic_DNA"/>
</dbReference>
<evidence type="ECO:0000256" key="1">
    <source>
        <dbReference type="PROSITE-ProRule" id="PRU00110"/>
    </source>
</evidence>
<sequence>MQHDGGDADLPDLGDSIDSETFSQILEMDASEDDREFSQSIVFGFFEQAEETFEKMDEALEAKNLDELSELGQFLKGSSGTLGLTKVSNSCEKIQRYGKQENEDGTPETDEELCLSRVTDALKSPKTEYSEAETVLREFFNTPAP</sequence>
<evidence type="ECO:0000259" key="3">
    <source>
        <dbReference type="PROSITE" id="PS50894"/>
    </source>
</evidence>
<dbReference type="Pfam" id="PF01627">
    <property type="entry name" value="Hpt"/>
    <property type="match status" value="1"/>
</dbReference>
<reference evidence="4 5" key="1">
    <citation type="submission" date="2023-01" db="EMBL/GenBank/DDBJ databases">
        <title>Analysis of 21 Apiospora genomes using comparative genomics revels a genus with tremendous synthesis potential of carbohydrate active enzymes and secondary metabolites.</title>
        <authorList>
            <person name="Sorensen T."/>
        </authorList>
    </citation>
    <scope>NUCLEOTIDE SEQUENCE [LARGE SCALE GENOMIC DNA]</scope>
    <source>
        <strain evidence="4 5">CBS 20057</strain>
    </source>
</reference>
<dbReference type="PANTHER" id="PTHR28242">
    <property type="entry name" value="PHOSPHORELAY INTERMEDIATE PROTEIN YPD1"/>
    <property type="match status" value="1"/>
</dbReference>
<evidence type="ECO:0000313" key="4">
    <source>
        <dbReference type="EMBL" id="KAK8013443.1"/>
    </source>
</evidence>
<comment type="caution">
    <text evidence="1">Lacks conserved residue(s) required for the propagation of feature annotation.</text>
</comment>
<dbReference type="Gene3D" id="1.20.120.160">
    <property type="entry name" value="HPT domain"/>
    <property type="match status" value="1"/>
</dbReference>
<organism evidence="4 5">
    <name type="scientific">Apiospora marii</name>
    <dbReference type="NCBI Taxonomy" id="335849"/>
    <lineage>
        <taxon>Eukaryota</taxon>
        <taxon>Fungi</taxon>
        <taxon>Dikarya</taxon>
        <taxon>Ascomycota</taxon>
        <taxon>Pezizomycotina</taxon>
        <taxon>Sordariomycetes</taxon>
        <taxon>Xylariomycetidae</taxon>
        <taxon>Amphisphaeriales</taxon>
        <taxon>Apiosporaceae</taxon>
        <taxon>Apiospora</taxon>
    </lineage>
</organism>
<dbReference type="SUPFAM" id="SSF47226">
    <property type="entry name" value="Histidine-containing phosphotransfer domain, HPT domain"/>
    <property type="match status" value="1"/>
</dbReference>
<dbReference type="Proteomes" id="UP001396898">
    <property type="component" value="Unassembled WGS sequence"/>
</dbReference>
<feature type="compositionally biased region" description="Acidic residues" evidence="2">
    <location>
        <begin position="7"/>
        <end position="18"/>
    </location>
</feature>
<evidence type="ECO:0000313" key="5">
    <source>
        <dbReference type="Proteomes" id="UP001396898"/>
    </source>
</evidence>
<protein>
    <submittedName>
        <fullName evidence="4">Hpt domain-containing protein</fullName>
    </submittedName>
</protein>
<accession>A0ABR1RJV0</accession>
<keyword evidence="5" id="KW-1185">Reference proteome</keyword>